<feature type="domain" description="PiggyBac transposable element-derived protein" evidence="1">
    <location>
        <begin position="614"/>
        <end position="673"/>
    </location>
</feature>
<dbReference type="PANTHER" id="PTHR33153">
    <property type="entry name" value="MYND-TYPE DOMAIN-CONTAINING PROTEIN"/>
    <property type="match status" value="1"/>
</dbReference>
<evidence type="ECO:0000259" key="2">
    <source>
        <dbReference type="Pfam" id="PF25273"/>
    </source>
</evidence>
<organism evidence="3 4">
    <name type="scientific">Magallana gigas</name>
    <name type="common">Pacific oyster</name>
    <name type="synonym">Crassostrea gigas</name>
    <dbReference type="NCBI Taxonomy" id="29159"/>
    <lineage>
        <taxon>Eukaryota</taxon>
        <taxon>Metazoa</taxon>
        <taxon>Spiralia</taxon>
        <taxon>Lophotrochozoa</taxon>
        <taxon>Mollusca</taxon>
        <taxon>Bivalvia</taxon>
        <taxon>Autobranchia</taxon>
        <taxon>Pteriomorphia</taxon>
        <taxon>Ostreida</taxon>
        <taxon>Ostreoidea</taxon>
        <taxon>Ostreidae</taxon>
        <taxon>Magallana</taxon>
    </lineage>
</organism>
<evidence type="ECO:0008006" key="5">
    <source>
        <dbReference type="Google" id="ProtNLM"/>
    </source>
</evidence>
<dbReference type="AlphaFoldDB" id="A0A8W8ML77"/>
<reference evidence="3" key="1">
    <citation type="submission" date="2022-08" db="UniProtKB">
        <authorList>
            <consortium name="EnsemblMetazoa"/>
        </authorList>
    </citation>
    <scope>IDENTIFICATION</scope>
    <source>
        <strain evidence="3">05x7-T-G4-1.051#20</strain>
    </source>
</reference>
<dbReference type="InterPro" id="IPR057191">
    <property type="entry name" value="DUF7869"/>
</dbReference>
<keyword evidence="4" id="KW-1185">Reference proteome</keyword>
<proteinExistence type="predicted"/>
<dbReference type="Pfam" id="PF25273">
    <property type="entry name" value="DUF7869"/>
    <property type="match status" value="1"/>
</dbReference>
<feature type="domain" description="DUF7869" evidence="2">
    <location>
        <begin position="314"/>
        <end position="495"/>
    </location>
</feature>
<protein>
    <recommendedName>
        <fullName evidence="5">PiggyBac transposable element-derived protein domain-containing protein</fullName>
    </recommendedName>
</protein>
<evidence type="ECO:0000313" key="3">
    <source>
        <dbReference type="EnsemblMetazoa" id="G34076.1:cds"/>
    </source>
</evidence>
<dbReference type="PANTHER" id="PTHR33153:SF3">
    <property type="entry name" value="TRAFFICKING PROTEIN PARTICLE COMPLEX SUBUNIT 11 DOMAIN-CONTAINING PROTEIN"/>
    <property type="match status" value="1"/>
</dbReference>
<dbReference type="Pfam" id="PF13843">
    <property type="entry name" value="DDE_Tnp_1_7"/>
    <property type="match status" value="1"/>
</dbReference>
<dbReference type="EnsemblMetazoa" id="G34076.1">
    <property type="protein sequence ID" value="G34076.1:cds"/>
    <property type="gene ID" value="G34076"/>
</dbReference>
<evidence type="ECO:0000313" key="4">
    <source>
        <dbReference type="Proteomes" id="UP000005408"/>
    </source>
</evidence>
<evidence type="ECO:0000259" key="1">
    <source>
        <dbReference type="Pfam" id="PF13843"/>
    </source>
</evidence>
<sequence>MSKGICSWTMDIEPYPDDDPEPYPDDSIEDEIESYSDDNQETCDTHAIKFHEIRKRLSSCPDNCTWRLSRQEFQEISKNRPKSQMDHAQWLLDYFFEHATEENVCHLICGKEVCEKCWREVHKVSPYKYNKYLGESRQGVRGKIHGNTGSIKPSIEHTESIGWFQNFVSDIGEHMPHQEKVTLPAGMKKTDVWKLMTSDLDSQSLAKSSFMKIWKNSFSNITIVKENPFSKCHICTTLHFEYEQCGRYDKEGKKLIIDKKREHWEYVRKQKEAYYMRREASCLYPKRFLTIIIDGMDQKKTNIPILYTKARNSKQISNLQQVRTHLLGVLVHRDSETSGMRKVGFGHFDLMQYPHDANLNLTVLLETLCGRVQRFKDALGTELHLQTDSASDNKNKTVLGFLGLLVHLGIFEECYLHMLPVGHTHEDIDSMFSNFSSSLKGDIMTLDDLLQAFQKLSYVERGKMVKLVWDFKGWMENSLINSHGLGDQFEFQFEFRIHTVDKGEQTIKASNMTSNKSEIPGPSGLCPSANSHLLSQEDIPSTFRFHTSEYVTFHRSDGDTLPDLHDYFGTIRSMQVTMPDGTQEEVIYSIDPNGSGIVQLNLNNQECNATRRLKDGTVTSVPRLESVGLYQQYFRGVDIFDQLRSKYPVGRPSKKWWKYVLHFLINTAIINAFIIMKESLPSLPKKKYRQLDFRIAIAQQLIGKFRTPIKATSRKIVHPPHTFHKLSKISVKRSYSKNCSKSAPKKRKDTSYGCVLCDVHLCGKQCFSVFHGFLNTEE</sequence>
<name>A0A8W8ML77_MAGGI</name>
<dbReference type="InterPro" id="IPR029526">
    <property type="entry name" value="PGBD"/>
</dbReference>
<accession>A0A8W8ML77</accession>
<dbReference type="Proteomes" id="UP000005408">
    <property type="component" value="Unassembled WGS sequence"/>
</dbReference>